<feature type="region of interest" description="Disordered" evidence="3">
    <location>
        <begin position="36"/>
        <end position="75"/>
    </location>
</feature>
<comment type="caution">
    <text evidence="6">The sequence shown here is derived from an EMBL/GenBank/DDBJ whole genome shotgun (WGS) entry which is preliminary data.</text>
</comment>
<feature type="region of interest" description="Disordered" evidence="3">
    <location>
        <begin position="148"/>
        <end position="199"/>
    </location>
</feature>
<evidence type="ECO:0000256" key="4">
    <source>
        <dbReference type="SAM" id="SignalP"/>
    </source>
</evidence>
<dbReference type="Gene3D" id="2.180.10.10">
    <property type="entry name" value="RHS repeat-associated core"/>
    <property type="match status" value="2"/>
</dbReference>
<dbReference type="RefSeq" id="WP_150939718.1">
    <property type="nucleotide sequence ID" value="NZ_VYTZ01000019.1"/>
</dbReference>
<protein>
    <submittedName>
        <fullName evidence="6">Type IV secretion protein Rhs</fullName>
    </submittedName>
</protein>
<keyword evidence="4" id="KW-0732">Signal</keyword>
<feature type="domain" description="Teneurin-like YD-shell" evidence="5">
    <location>
        <begin position="1712"/>
        <end position="1937"/>
    </location>
</feature>
<dbReference type="Pfam" id="PF25023">
    <property type="entry name" value="TEN_YD-shell"/>
    <property type="match status" value="1"/>
</dbReference>
<feature type="compositionally biased region" description="Low complexity" evidence="3">
    <location>
        <begin position="97"/>
        <end position="118"/>
    </location>
</feature>
<evidence type="ECO:0000313" key="6">
    <source>
        <dbReference type="EMBL" id="KAA9373941.1"/>
    </source>
</evidence>
<evidence type="ECO:0000313" key="7">
    <source>
        <dbReference type="Proteomes" id="UP000327011"/>
    </source>
</evidence>
<dbReference type="Pfam" id="PF05593">
    <property type="entry name" value="RHS_repeat"/>
    <property type="match status" value="1"/>
</dbReference>
<feature type="signal peptide" evidence="4">
    <location>
        <begin position="1"/>
        <end position="35"/>
    </location>
</feature>
<dbReference type="InterPro" id="IPR006530">
    <property type="entry name" value="YD"/>
</dbReference>
<dbReference type="InterPro" id="IPR031325">
    <property type="entry name" value="RHS_repeat"/>
</dbReference>
<feature type="compositionally biased region" description="Low complexity" evidence="3">
    <location>
        <begin position="270"/>
        <end position="283"/>
    </location>
</feature>
<feature type="compositionally biased region" description="Low complexity" evidence="3">
    <location>
        <begin position="150"/>
        <end position="199"/>
    </location>
</feature>
<dbReference type="Proteomes" id="UP000327011">
    <property type="component" value="Unassembled WGS sequence"/>
</dbReference>
<dbReference type="NCBIfam" id="TIGR01643">
    <property type="entry name" value="YD_repeat_2x"/>
    <property type="match status" value="3"/>
</dbReference>
<feature type="region of interest" description="Disordered" evidence="3">
    <location>
        <begin position="90"/>
        <end position="123"/>
    </location>
</feature>
<dbReference type="InterPro" id="IPR050708">
    <property type="entry name" value="T6SS_VgrG/RHS"/>
</dbReference>
<proteinExistence type="predicted"/>
<keyword evidence="7" id="KW-1185">Reference proteome</keyword>
<feature type="region of interest" description="Disordered" evidence="3">
    <location>
        <begin position="1718"/>
        <end position="1741"/>
    </location>
</feature>
<feature type="chain" id="PRO_5023887417" evidence="4">
    <location>
        <begin position="36"/>
        <end position="2224"/>
    </location>
</feature>
<dbReference type="InterPro" id="IPR022385">
    <property type="entry name" value="Rhs_assc_core"/>
</dbReference>
<dbReference type="EMBL" id="VYTZ01000019">
    <property type="protein sequence ID" value="KAA9373941.1"/>
    <property type="molecule type" value="Genomic_DNA"/>
</dbReference>
<sequence length="2224" mass="237782">MDFSQSRSRGLRRRTAATTLAALAASFLYAQPVAAAGDRWDPPDPQRDHLVEGTPVPVKGGAADPAERSALKAPPKVVWPRAGSATADLSALAGKTAAQNATAQNPDAQNPAAQNPAAVRDAGAPDARPALVGLSGLPVRIGPGRGVAEAARASAATQPSPAQPSAAQPSPAQPSAAQPSPAQPSAAQPSPAQPSAAAPGKVRVDLLNPVASSLPGDTGVRLRVTRADGAAQAAPVTLELDYSGFRGAYGGDWAARLRLVELPACAATTTPATGPASVPAGTGDCPAPRPVPGTNDVARGTLTAEVGAAPVTSPATSSAPATDAARKTAAGAAGNGSVAGASASGAGLYALAAAPSGGTGDYTATPLSPSADWEVSPQSGDFSWSYPMRVPPSLGGPAPELALAYSSSGVDGRTASTNNQPSWVGEGFDLNPGGFIERKYKSCADDGVTPKNGELCWGGDNAVVVLGGGANELVHDAATGAWRLKNDDGSRVEKLTGAVNGDDGDGDGAKGEHWKITQPDGTQFFFGLNRLPGWVSGKQETGSTWTVPVYGDDSGEPCHKTAYADSWCQQAYRWNLDHVIDTHGNTMSFFYTKETNHYGRNMKAADETPYTASGYLDRIEYGQRAGQVYAKLPVGKVLFSVDERCVRTSTFDCAPAKLTKANAAYWPDVPADLLCASGADCANHAPVFFTRKRLTAVTTQVLKDGALTDVDTWTLTQSFPKPGDNMSAALWLARIQHTGKVGGSLSTPPVDFDGVEMANRVDALEGVAPMMKWRIRSVNNETGGRLTVVYSDPQCTRAALPQPHANGRRCYPVFWTPEGATAPGIDWFHKYVAVQTQEVDLTGGSPMVRTDYVYKGDPAWAYDDLELAPASRRTWSAWRGYEKVQVVTGEAPDRRTAVEHLFFRGLDGDKQPSGTRSVQVTDSEGGKVTDHWRLQGFERETRQLDGPDGAEVSATVNDPWLQGPNATEGSDQAYRLSVAKVRGRSKLSTGAIRRTETRNSFDAYGSLTSVDDLGDTGTTSDDQCLRNTYARNTGAWILNAVVRSEKVAVACDTTPRRPDDVLEDVRTYYDGGAYGAAPTKGDVTRTEDLRGYANGQPVYQQAARAVYDAYGRKTESYDAADAKSTTAYTPAADAAPVKTVVTNPLGHTETTALRPEWSVTAAQDDANGRHTELAYDPLGRLAKVWLPDRPTGQSASQEFTYTIEQGAPVAVATKTLNNDGGYDVSYEIYDGLLRTRQNQQPAHGGGRLLSDTVYNTLGQIAKVNDVYANADAPGPLILGVADSAVPAQTVYAYDGLGRTTAEILKVMGDEKWRTTTAYNGERTDVDPPEGSTPTTTIADARGRTVELRQYKGPSPVGAYDTTRYGYSRGGEQDTVTDPAGNVWRTTRDLRGRVVRTEDPDRGTTTYTYDDLDRITTSTDAENRTLAFEYDVLGRRTAVHAGKTTQDPTIASWTYDTLPDGTSVKGMPVSATRWNGTNAYVTRVDAYDSAYRATANSYVIPASEGRLAGTYTFKTRYNPDGTVQSVTHPEAGNLPAETVRTTYTDQAMPLQTRSGLGTYVNDTLYSKSGEALQERWGEDGRQILNDYTYEEGTRRLLRRITDRQTDSKVRQGDLNYEYDESGNLTRIADTPPAANAASDIQCFRYDHLRRVSHAWTTTGACATTPDANGGVTPSGVGGATPYWNSYTYDLTGARQTETRHAVNGATGDTVSTFTYPATGQPQAHAPKQVSTTGPGVNRTDAYLYDKTGNTTTRRIGSAEQTLEWDAEGHLAKVTEAGRTTSYMYDAEGNRLIRRDPSGTVLYLGVMEVRVDTGSTTPSATRYYTHGDRTIAVRGNDQRLTWLVSDHHGTAELAIDAASLEVTRRRFDPFGNPRGEQPGSWPSQRAFVGGTADLSTGLVHLGAREYLPSEGRFLSVDPVFDSNEPQKLNGYTYAGNNPVTESDPDGNDWGCILCGLLIRAVTAITRAFMASMKAIRDAWHRFVDYQRRLVERARERARQLAEEARRRAAEARRKAEELRRKAQQARERAQRAVRKQTSRACRMLIAGCDVRPLLNRSGLGKPFSCSSFPDPGKCNESTRKFGRAVHEHLKVQVGYCAGLCASLSYQRGVVQLSAGPGGAGVGGAVQWASASPDEQGPVGASVCGAIVIPVGPCYSVGPKVDEDGNWNGLQDAKGIGIAEGEIEPAAEYNVVTWDISKGRAGVKGPGDPLPGQLRDTVCDAWWAWQC</sequence>
<evidence type="ECO:0000256" key="2">
    <source>
        <dbReference type="SAM" id="Coils"/>
    </source>
</evidence>
<feature type="coiled-coil region" evidence="2">
    <location>
        <begin position="1981"/>
        <end position="2037"/>
    </location>
</feature>
<name>A0A5J5JTM8_9ACTN</name>
<feature type="region of interest" description="Disordered" evidence="3">
    <location>
        <begin position="943"/>
        <end position="968"/>
    </location>
</feature>
<keyword evidence="1" id="KW-0677">Repeat</keyword>
<feature type="compositionally biased region" description="Basic and acidic residues" evidence="3">
    <location>
        <begin position="38"/>
        <end position="51"/>
    </location>
</feature>
<dbReference type="PANTHER" id="PTHR32305">
    <property type="match status" value="1"/>
</dbReference>
<dbReference type="NCBIfam" id="TIGR03696">
    <property type="entry name" value="Rhs_assc_core"/>
    <property type="match status" value="1"/>
</dbReference>
<dbReference type="PANTHER" id="PTHR32305:SF17">
    <property type="entry name" value="TRNA NUCLEASE WAPA"/>
    <property type="match status" value="1"/>
</dbReference>
<organism evidence="6 7">
    <name type="scientific">Microbispora cellulosiformans</name>
    <dbReference type="NCBI Taxonomy" id="2614688"/>
    <lineage>
        <taxon>Bacteria</taxon>
        <taxon>Bacillati</taxon>
        <taxon>Actinomycetota</taxon>
        <taxon>Actinomycetes</taxon>
        <taxon>Streptosporangiales</taxon>
        <taxon>Streptosporangiaceae</taxon>
        <taxon>Microbispora</taxon>
    </lineage>
</organism>
<evidence type="ECO:0000256" key="1">
    <source>
        <dbReference type="ARBA" id="ARBA00022737"/>
    </source>
</evidence>
<feature type="region of interest" description="Disordered" evidence="3">
    <location>
        <begin position="270"/>
        <end position="294"/>
    </location>
</feature>
<evidence type="ECO:0000256" key="3">
    <source>
        <dbReference type="SAM" id="MobiDB-lite"/>
    </source>
</evidence>
<gene>
    <name evidence="6" type="ORF">F5972_33820</name>
</gene>
<keyword evidence="2" id="KW-0175">Coiled coil</keyword>
<reference evidence="6 7" key="1">
    <citation type="submission" date="2019-09" db="EMBL/GenBank/DDBJ databases">
        <title>Screening of Novel Bioactive Compounds from Soil-Associated.</title>
        <authorList>
            <person name="Gong X."/>
        </authorList>
    </citation>
    <scope>NUCLEOTIDE SEQUENCE [LARGE SCALE GENOMIC DNA]</scope>
    <source>
        <strain evidence="6 7">Gxj-6</strain>
    </source>
</reference>
<evidence type="ECO:0000259" key="5">
    <source>
        <dbReference type="Pfam" id="PF25023"/>
    </source>
</evidence>
<accession>A0A5J5JTM8</accession>
<dbReference type="InterPro" id="IPR056823">
    <property type="entry name" value="TEN-like_YD-shell"/>
</dbReference>